<reference evidence="3" key="1">
    <citation type="submission" date="2015-06" db="EMBL/GenBank/DDBJ databases">
        <title>Expansion of signal transduction pathways in fungi by whole-genome duplication.</title>
        <authorList>
            <consortium name="DOE Joint Genome Institute"/>
            <person name="Corrochano L.M."/>
            <person name="Kuo A."/>
            <person name="Marcet-Houben M."/>
            <person name="Polaino S."/>
            <person name="Salamov A."/>
            <person name="Villalobos J.M."/>
            <person name="Alvarez M.I."/>
            <person name="Avalos J."/>
            <person name="Benito E.P."/>
            <person name="Benoit I."/>
            <person name="Burger G."/>
            <person name="Camino L.P."/>
            <person name="Canovas D."/>
            <person name="Cerda-Olmedo E."/>
            <person name="Cheng J.-F."/>
            <person name="Dominguez A."/>
            <person name="Elias M."/>
            <person name="Eslava A.P."/>
            <person name="Glaser F."/>
            <person name="Grimwood J."/>
            <person name="Gutierrez G."/>
            <person name="Heitman J."/>
            <person name="Henrissat B."/>
            <person name="Iturriaga E.A."/>
            <person name="Lang B.F."/>
            <person name="Lavin J.L."/>
            <person name="Lee S."/>
            <person name="Li W."/>
            <person name="Lindquist E."/>
            <person name="Lopez-Garcia S."/>
            <person name="Luque E.M."/>
            <person name="Marcos A.T."/>
            <person name="Martin J."/>
            <person name="McCluskey K."/>
            <person name="Medina H.R."/>
            <person name="Miralles-Duran A."/>
            <person name="Miyazaki A."/>
            <person name="Munoz-Torres E."/>
            <person name="Oguiza J.A."/>
            <person name="Ohm R."/>
            <person name="Olmedo M."/>
            <person name="Orejas M."/>
            <person name="Ortiz-Castellanos L."/>
            <person name="Pisabarro A.G."/>
            <person name="Rodriguez-Romero J."/>
            <person name="Ruiz-Herrera J."/>
            <person name="Ruiz-Vazquez R."/>
            <person name="Sanz C."/>
            <person name="Schackwitz W."/>
            <person name="Schmutz J."/>
            <person name="Shahriari M."/>
            <person name="Shelest E."/>
            <person name="Silva-Franco F."/>
            <person name="Soanes D."/>
            <person name="Syed K."/>
            <person name="Tagua V.G."/>
            <person name="Talbot N.J."/>
            <person name="Thon M."/>
            <person name="De vries R.P."/>
            <person name="Wiebenga A."/>
            <person name="Yadav J.S."/>
            <person name="Braun E.L."/>
            <person name="Baker S."/>
            <person name="Garre V."/>
            <person name="Horwitz B."/>
            <person name="Torres-Martinez S."/>
            <person name="Idnurm A."/>
            <person name="Herrera-Estrella A."/>
            <person name="Gabaldon T."/>
            <person name="Grigoriev I.V."/>
        </authorList>
    </citation>
    <scope>NUCLEOTIDE SEQUENCE [LARGE SCALE GENOMIC DNA]</scope>
    <source>
        <strain evidence="3">NRRL 1555(-)</strain>
    </source>
</reference>
<organism evidence="2 3">
    <name type="scientific">Phycomyces blakesleeanus (strain ATCC 8743b / DSM 1359 / FGSC 10004 / NBRC 33097 / NRRL 1555)</name>
    <dbReference type="NCBI Taxonomy" id="763407"/>
    <lineage>
        <taxon>Eukaryota</taxon>
        <taxon>Fungi</taxon>
        <taxon>Fungi incertae sedis</taxon>
        <taxon>Mucoromycota</taxon>
        <taxon>Mucoromycotina</taxon>
        <taxon>Mucoromycetes</taxon>
        <taxon>Mucorales</taxon>
        <taxon>Phycomycetaceae</taxon>
        <taxon>Phycomyces</taxon>
    </lineage>
</organism>
<protein>
    <submittedName>
        <fullName evidence="2">Uncharacterized protein</fullName>
    </submittedName>
</protein>
<evidence type="ECO:0000256" key="1">
    <source>
        <dbReference type="SAM" id="MobiDB-lite"/>
    </source>
</evidence>
<feature type="compositionally biased region" description="Low complexity" evidence="1">
    <location>
        <begin position="71"/>
        <end position="83"/>
    </location>
</feature>
<accession>A0A167KET2</accession>
<sequence>MLKTITPKSFGQRQQQRPKTVTFFDEEDLYDDDISFMTDDDSVHEPGQTTLGLAKFLATTGPEEFDKKDCSSNPSSSRASRLLNKLRKRPSFKPPAGGGGGIGGERRNHIPLPVYCPTTSSEPRPTLRDSGIYSMSDKESSIAPPPPVPSLPYVASPRLPSSTSLSDLHFPMPPLAAPSPTSSTSLRPLRPNPLPAAVASAAIAAAMHSHRAMSVCSDLSENPQHRPLPPQVIKRRSVRIRHAQVQTDDLDYTDLLKMVESLQLQLEEERALRETNTVP</sequence>
<dbReference type="VEuPathDB" id="FungiDB:PHYBLDRAFT_173837"/>
<evidence type="ECO:0000313" key="2">
    <source>
        <dbReference type="EMBL" id="OAD67926.1"/>
    </source>
</evidence>
<dbReference type="RefSeq" id="XP_018285966.1">
    <property type="nucleotide sequence ID" value="XM_018437118.1"/>
</dbReference>
<gene>
    <name evidence="2" type="ORF">PHYBLDRAFT_173837</name>
</gene>
<dbReference type="InParanoid" id="A0A167KET2"/>
<feature type="region of interest" description="Disordered" evidence="1">
    <location>
        <begin position="63"/>
        <end position="149"/>
    </location>
</feature>
<dbReference type="OrthoDB" id="2283959at2759"/>
<name>A0A167KET2_PHYB8</name>
<dbReference type="GeneID" id="28998024"/>
<feature type="region of interest" description="Disordered" evidence="1">
    <location>
        <begin position="165"/>
        <end position="186"/>
    </location>
</feature>
<evidence type="ECO:0000313" key="3">
    <source>
        <dbReference type="Proteomes" id="UP000077315"/>
    </source>
</evidence>
<proteinExistence type="predicted"/>
<dbReference type="AlphaFoldDB" id="A0A167KET2"/>
<dbReference type="EMBL" id="KV440997">
    <property type="protein sequence ID" value="OAD67926.1"/>
    <property type="molecule type" value="Genomic_DNA"/>
</dbReference>
<keyword evidence="3" id="KW-1185">Reference proteome</keyword>
<dbReference type="Proteomes" id="UP000077315">
    <property type="component" value="Unassembled WGS sequence"/>
</dbReference>